<dbReference type="EMBL" id="CALSDN010000007">
    <property type="protein sequence ID" value="CAH6721822.1"/>
    <property type="molecule type" value="Genomic_DNA"/>
</dbReference>
<gene>
    <name evidence="1" type="ORF">CLIB1444_07S03202</name>
</gene>
<dbReference type="Proteomes" id="UP001152531">
    <property type="component" value="Unassembled WGS sequence"/>
</dbReference>
<protein>
    <submittedName>
        <fullName evidence="1">Low-affinity potassium transport protein</fullName>
    </submittedName>
</protein>
<name>A0ACA9Y9T6_9ASCO</name>
<organism evidence="1 2">
    <name type="scientific">[Candida] jaroonii</name>
    <dbReference type="NCBI Taxonomy" id="467808"/>
    <lineage>
        <taxon>Eukaryota</taxon>
        <taxon>Fungi</taxon>
        <taxon>Dikarya</taxon>
        <taxon>Ascomycota</taxon>
        <taxon>Saccharomycotina</taxon>
        <taxon>Pichiomycetes</taxon>
        <taxon>Debaryomycetaceae</taxon>
        <taxon>Yamadazyma</taxon>
    </lineage>
</organism>
<reference evidence="1" key="1">
    <citation type="submission" date="2022-06" db="EMBL/GenBank/DDBJ databases">
        <authorList>
            <person name="Legras J.-L."/>
            <person name="Devillers H."/>
            <person name="Grondin C."/>
        </authorList>
    </citation>
    <scope>NUCLEOTIDE SEQUENCE</scope>
    <source>
        <strain evidence="1">CLIB 1444</strain>
    </source>
</reference>
<sequence length="887" mass="101069">MRGEFGLRLRTFIDRILSIIHPYISILIPNFKIAHYVYILFWAILGAIILFPIRNSPFIDMLFFSSGAATQSGLNTIDVNDLKLYQQIIIYLLPMFTTPIFIHGTLLFIRLYGFERYFDNIKESSKLNNKMRRTMSLANTMTNMSGRSRRDGTQLNTENNQTLGIPMVNIHPPNTNNNPTSTDVGSDEENPASVGSVEHISEPSSSSSTPVDTSNTANNDEERGIRFQLPKRPDPSASDMYRSIELLRNHPNERAIIDDDEDGEVLVIKSPNQIENEDGSPIFTKVQFNQPLRRLNKVTSRFKKNRTMSNGSEESIDSEDEPNQSHLNPHRRRDDEESLYTSISNTLSNSLSRSKTVNYLSWEPTVGRNSNFVHLTDDQKAELGGVEYRAIKLLIKIVWGYYIGFHILALIVNVIWIQYKPQHIEQLHGYGINKSWWGIFTAASQFNDVGFTLTPNSMIDYNQSYYIMIWGAFFIVIGNTGFPVLLRFIIWILLKFAKPLTLYQESLQFLLDHPRRCFTLLFPSGPTWWLLAVLIILNGLDLIFFIILDLNNDYLMNIPTGYRVVCGLYTAVSTRTSGTTVVDISQLHYAVQVGYIIMMYISVLPIAISIRRTNVYEEQSLGVYLKDRDADDDEKSPTHFISNHLRNQLSFDLWFIFLALFLICIAENSKLDKDNVRFTPFTILFEVISAYGTVGLSQGFPNSDTSLSGEFTTISKLIIIALMIRGRHRGLPYNLDRAIMLPNDDMTRRDYLQENHELRRQETLERSMSTGTTSGVSNTARSPTSKGMGGGIGSELFKAISRKGDEIRKRRSTFVMERERSRRASTIARPNSFSGPVGDTNQNNHGEVHLHQPQFGQSVHFQNSRHQERDSLSDLTPNENASIDSDK</sequence>
<accession>A0ACA9Y9T6</accession>
<keyword evidence="2" id="KW-1185">Reference proteome</keyword>
<evidence type="ECO:0000313" key="1">
    <source>
        <dbReference type="EMBL" id="CAH6721822.1"/>
    </source>
</evidence>
<proteinExistence type="predicted"/>
<evidence type="ECO:0000313" key="2">
    <source>
        <dbReference type="Proteomes" id="UP001152531"/>
    </source>
</evidence>
<comment type="caution">
    <text evidence="1">The sequence shown here is derived from an EMBL/GenBank/DDBJ whole genome shotgun (WGS) entry which is preliminary data.</text>
</comment>